<evidence type="ECO:0000313" key="8">
    <source>
        <dbReference type="Proteomes" id="UP000799291"/>
    </source>
</evidence>
<keyword evidence="6" id="KW-0472">Membrane</keyword>
<evidence type="ECO:0000313" key="7">
    <source>
        <dbReference type="EMBL" id="KAF2680779.1"/>
    </source>
</evidence>
<dbReference type="Gene3D" id="1.10.630.10">
    <property type="entry name" value="Cytochrome P450"/>
    <property type="match status" value="1"/>
</dbReference>
<dbReference type="Pfam" id="PF00067">
    <property type="entry name" value="p450"/>
    <property type="match status" value="1"/>
</dbReference>
<name>A0A6G1ISD2_9PLEO</name>
<dbReference type="PANTHER" id="PTHR24304:SF2">
    <property type="entry name" value="24-HYDROXYCHOLESTEROL 7-ALPHA-HYDROXYLASE"/>
    <property type="match status" value="1"/>
</dbReference>
<accession>A0A6G1ISD2</accession>
<organism evidence="7 8">
    <name type="scientific">Lentithecium fluviatile CBS 122367</name>
    <dbReference type="NCBI Taxonomy" id="1168545"/>
    <lineage>
        <taxon>Eukaryota</taxon>
        <taxon>Fungi</taxon>
        <taxon>Dikarya</taxon>
        <taxon>Ascomycota</taxon>
        <taxon>Pezizomycotina</taxon>
        <taxon>Dothideomycetes</taxon>
        <taxon>Pleosporomycetidae</taxon>
        <taxon>Pleosporales</taxon>
        <taxon>Massarineae</taxon>
        <taxon>Lentitheciaceae</taxon>
        <taxon>Lentithecium</taxon>
    </lineage>
</organism>
<keyword evidence="2 5" id="KW-0349">Heme</keyword>
<keyword evidence="6" id="KW-0812">Transmembrane</keyword>
<dbReference type="InterPro" id="IPR001128">
    <property type="entry name" value="Cyt_P450"/>
</dbReference>
<protein>
    <submittedName>
        <fullName evidence="7">Cytochrome P450</fullName>
    </submittedName>
</protein>
<evidence type="ECO:0000256" key="3">
    <source>
        <dbReference type="ARBA" id="ARBA00022723"/>
    </source>
</evidence>
<evidence type="ECO:0000256" key="6">
    <source>
        <dbReference type="SAM" id="Phobius"/>
    </source>
</evidence>
<keyword evidence="4 5" id="KW-0408">Iron</keyword>
<dbReference type="InterPro" id="IPR036396">
    <property type="entry name" value="Cyt_P450_sf"/>
</dbReference>
<dbReference type="PANTHER" id="PTHR24304">
    <property type="entry name" value="CYTOCHROME P450 FAMILY 7"/>
    <property type="match status" value="1"/>
</dbReference>
<dbReference type="OrthoDB" id="3366823at2759"/>
<dbReference type="PROSITE" id="PS00086">
    <property type="entry name" value="CYTOCHROME_P450"/>
    <property type="match status" value="1"/>
</dbReference>
<sequence length="617" mass="69844">MTSVNDSLSYLFENIHASFSRLGVVEQVIDLKSSSSQYLYWLSTTTFHDAGAFFRYIGAATTTSLFICVLTYVLSLLRFRDEKDVSQMKRGTLCLPALPHAVPLLYNALELAWSPSKFLDGVMNTYGCNRPFRVRAGPLEFCVVANRDHIQTLFRSSKALTSKPGTLFALGRILNTPKEVIPFYAADDSGMATKPRKESTVRHEDRIHYWQAHTSQKWLSGASLQLMSENYLSILEDELARLNVDDDWIELPDLYRFLQIHVSTAAIKAMMGTAIFEQYPTLVEDFWTFDCNVGNYSRLVPRWWIPAAYRVRDRLLENIGKWTEYAHSKSDCSKVGPDDKNWDPYFGTKLMKAREHAYLQMPAMSLGARASETLGLIFASNGNAVPSIFWYITEALKDRALQGRLMSEAMACCKENGSFDVTTLATKPLLQSTYAEVLRLRIAIAMIRNNEYDNTNLGPYTVPKQTPMAMFSRMAALNRDAWAIRPRTLDRPLEDFWSERFLVYPGETEAASNAHSSDFPVHLHSADENPKFSLDGLAGCWIPFGGGQRMCPGRHFAKHEILGTFSILLSKFDIEVVSMTEAMDLQPDLNWAPYGGLPPAGKLRVRMRRRVSKPSNK</sequence>
<dbReference type="GO" id="GO:0005506">
    <property type="term" value="F:iron ion binding"/>
    <property type="evidence" value="ECO:0007669"/>
    <property type="project" value="InterPro"/>
</dbReference>
<proteinExistence type="inferred from homology"/>
<dbReference type="InterPro" id="IPR017972">
    <property type="entry name" value="Cyt_P450_CS"/>
</dbReference>
<dbReference type="InterPro" id="IPR050529">
    <property type="entry name" value="CYP450_sterol_14alpha_dmase"/>
</dbReference>
<gene>
    <name evidence="7" type="ORF">K458DRAFT_406939</name>
</gene>
<dbReference type="GO" id="GO:0020037">
    <property type="term" value="F:heme binding"/>
    <property type="evidence" value="ECO:0007669"/>
    <property type="project" value="InterPro"/>
</dbReference>
<keyword evidence="3 5" id="KW-0479">Metal-binding</keyword>
<evidence type="ECO:0000256" key="4">
    <source>
        <dbReference type="ARBA" id="ARBA00023004"/>
    </source>
</evidence>
<evidence type="ECO:0000256" key="1">
    <source>
        <dbReference type="ARBA" id="ARBA00010617"/>
    </source>
</evidence>
<dbReference type="Proteomes" id="UP000799291">
    <property type="component" value="Unassembled WGS sequence"/>
</dbReference>
<feature type="transmembrane region" description="Helical" evidence="6">
    <location>
        <begin position="53"/>
        <end position="79"/>
    </location>
</feature>
<dbReference type="AlphaFoldDB" id="A0A6G1ISD2"/>
<dbReference type="GO" id="GO:0008395">
    <property type="term" value="F:steroid hydroxylase activity"/>
    <property type="evidence" value="ECO:0007669"/>
    <property type="project" value="TreeGrafter"/>
</dbReference>
<evidence type="ECO:0000256" key="2">
    <source>
        <dbReference type="ARBA" id="ARBA00022617"/>
    </source>
</evidence>
<keyword evidence="6" id="KW-1133">Transmembrane helix</keyword>
<keyword evidence="5" id="KW-0503">Monooxygenase</keyword>
<evidence type="ECO:0000256" key="5">
    <source>
        <dbReference type="RuleBase" id="RU000461"/>
    </source>
</evidence>
<keyword evidence="5" id="KW-0560">Oxidoreductase</keyword>
<comment type="similarity">
    <text evidence="1 5">Belongs to the cytochrome P450 family.</text>
</comment>
<dbReference type="SUPFAM" id="SSF48264">
    <property type="entry name" value="Cytochrome P450"/>
    <property type="match status" value="1"/>
</dbReference>
<keyword evidence="8" id="KW-1185">Reference proteome</keyword>
<dbReference type="EMBL" id="MU005594">
    <property type="protein sequence ID" value="KAF2680779.1"/>
    <property type="molecule type" value="Genomic_DNA"/>
</dbReference>
<reference evidence="7" key="1">
    <citation type="journal article" date="2020" name="Stud. Mycol.">
        <title>101 Dothideomycetes genomes: a test case for predicting lifestyles and emergence of pathogens.</title>
        <authorList>
            <person name="Haridas S."/>
            <person name="Albert R."/>
            <person name="Binder M."/>
            <person name="Bloem J."/>
            <person name="Labutti K."/>
            <person name="Salamov A."/>
            <person name="Andreopoulos B."/>
            <person name="Baker S."/>
            <person name="Barry K."/>
            <person name="Bills G."/>
            <person name="Bluhm B."/>
            <person name="Cannon C."/>
            <person name="Castanera R."/>
            <person name="Culley D."/>
            <person name="Daum C."/>
            <person name="Ezra D."/>
            <person name="Gonzalez J."/>
            <person name="Henrissat B."/>
            <person name="Kuo A."/>
            <person name="Liang C."/>
            <person name="Lipzen A."/>
            <person name="Lutzoni F."/>
            <person name="Magnuson J."/>
            <person name="Mondo S."/>
            <person name="Nolan M."/>
            <person name="Ohm R."/>
            <person name="Pangilinan J."/>
            <person name="Park H.-J."/>
            <person name="Ramirez L."/>
            <person name="Alfaro M."/>
            <person name="Sun H."/>
            <person name="Tritt A."/>
            <person name="Yoshinaga Y."/>
            <person name="Zwiers L.-H."/>
            <person name="Turgeon B."/>
            <person name="Goodwin S."/>
            <person name="Spatafora J."/>
            <person name="Crous P."/>
            <person name="Grigoriev I."/>
        </authorList>
    </citation>
    <scope>NUCLEOTIDE SEQUENCE</scope>
    <source>
        <strain evidence="7">CBS 122367</strain>
    </source>
</reference>
<dbReference type="GO" id="GO:0016705">
    <property type="term" value="F:oxidoreductase activity, acting on paired donors, with incorporation or reduction of molecular oxygen"/>
    <property type="evidence" value="ECO:0007669"/>
    <property type="project" value="InterPro"/>
</dbReference>